<dbReference type="InterPro" id="IPR035093">
    <property type="entry name" value="RelE/ParE_toxin_dom_sf"/>
</dbReference>
<name>A0A7R7IDN2_9FIRM</name>
<evidence type="ECO:0000256" key="1">
    <source>
        <dbReference type="ARBA" id="ARBA00022649"/>
    </source>
</evidence>
<keyword evidence="3" id="KW-1185">Reference proteome</keyword>
<evidence type="ECO:0000313" key="3">
    <source>
        <dbReference type="Proteomes" id="UP000595897"/>
    </source>
</evidence>
<dbReference type="Proteomes" id="UP000595897">
    <property type="component" value="Chromosome"/>
</dbReference>
<evidence type="ECO:0000313" key="2">
    <source>
        <dbReference type="EMBL" id="BCN31893.1"/>
    </source>
</evidence>
<dbReference type="Pfam" id="PF05016">
    <property type="entry name" value="ParE_toxin"/>
    <property type="match status" value="1"/>
</dbReference>
<dbReference type="EMBL" id="AP024169">
    <property type="protein sequence ID" value="BCN31893.1"/>
    <property type="molecule type" value="Genomic_DNA"/>
</dbReference>
<protein>
    <recommendedName>
        <fullName evidence="4">Type II toxin-antitoxin system RelE/ParE family toxin</fullName>
    </recommendedName>
</protein>
<dbReference type="KEGG" id="ahb:bsdtb5_31880"/>
<accession>A0A7R7IDN2</accession>
<reference evidence="2 3" key="1">
    <citation type="submission" date="2020-11" db="EMBL/GenBank/DDBJ databases">
        <title>Draft genome sequencing of a Lachnospiraceae strain isolated from anoxic soil subjected to BSD treatment.</title>
        <authorList>
            <person name="Uek A."/>
            <person name="Tonouchi A."/>
        </authorList>
    </citation>
    <scope>NUCLEOTIDE SEQUENCE [LARGE SCALE GENOMIC DNA]</scope>
    <source>
        <strain evidence="2 3">TB5</strain>
    </source>
</reference>
<sequence>MEQYKIRILKKAREDMEEVVTYLNQFYTETALEYFDYIVQEIERLQTMPERCPLVRDTVLRQKGYRYLIIRNYVLFFIIKGNVVQIRRVLYNRRQYNNLL</sequence>
<dbReference type="RefSeq" id="WP_271712982.1">
    <property type="nucleotide sequence ID" value="NZ_AP024169.1"/>
</dbReference>
<gene>
    <name evidence="2" type="ORF">bsdtb5_31880</name>
</gene>
<evidence type="ECO:0008006" key="4">
    <source>
        <dbReference type="Google" id="ProtNLM"/>
    </source>
</evidence>
<proteinExistence type="predicted"/>
<organism evidence="2 3">
    <name type="scientific">Anaeromicropila herbilytica</name>
    <dbReference type="NCBI Taxonomy" id="2785025"/>
    <lineage>
        <taxon>Bacteria</taxon>
        <taxon>Bacillati</taxon>
        <taxon>Bacillota</taxon>
        <taxon>Clostridia</taxon>
        <taxon>Lachnospirales</taxon>
        <taxon>Lachnospiraceae</taxon>
        <taxon>Anaeromicropila</taxon>
    </lineage>
</organism>
<keyword evidence="1" id="KW-1277">Toxin-antitoxin system</keyword>
<dbReference type="InterPro" id="IPR007712">
    <property type="entry name" value="RelE/ParE_toxin"/>
</dbReference>
<dbReference type="AlphaFoldDB" id="A0A7R7IDN2"/>
<dbReference type="Gene3D" id="3.30.2310.20">
    <property type="entry name" value="RelE-like"/>
    <property type="match status" value="1"/>
</dbReference>